<dbReference type="GO" id="GO:0005524">
    <property type="term" value="F:ATP binding"/>
    <property type="evidence" value="ECO:0007669"/>
    <property type="project" value="UniProtKB-KW"/>
</dbReference>
<evidence type="ECO:0000256" key="3">
    <source>
        <dbReference type="ARBA" id="ARBA00022741"/>
    </source>
</evidence>
<dbReference type="Gene3D" id="3.40.50.300">
    <property type="entry name" value="P-loop containing nucleotide triphosphate hydrolases"/>
    <property type="match status" value="2"/>
</dbReference>
<dbReference type="InterPro" id="IPR042035">
    <property type="entry name" value="DEAH_win-hel_dom"/>
</dbReference>
<feature type="domain" description="Helicase C-terminal" evidence="9">
    <location>
        <begin position="254"/>
        <end position="437"/>
    </location>
</feature>
<dbReference type="FunFam" id="1.10.10.2130:FF:000001">
    <property type="entry name" value="Pre-mRNA-splicing factor ATP-dependent RNA helicase"/>
    <property type="match status" value="1"/>
</dbReference>
<dbReference type="Pfam" id="PF00271">
    <property type="entry name" value="Helicase_C"/>
    <property type="match status" value="1"/>
</dbReference>
<keyword evidence="6" id="KW-0067">ATP-binding</keyword>
<dbReference type="EC" id="3.6.4.13" evidence="2"/>
<comment type="similarity">
    <text evidence="1">Belongs to the DEAD box helicase family. DEAH subfamily.</text>
</comment>
<feature type="domain" description="Helicase ATP-binding" evidence="8">
    <location>
        <begin position="60"/>
        <end position="228"/>
    </location>
</feature>
<dbReference type="EMBL" id="JANCYU010000006">
    <property type="protein sequence ID" value="KAK4522605.1"/>
    <property type="molecule type" value="Genomic_DNA"/>
</dbReference>
<evidence type="ECO:0000256" key="6">
    <source>
        <dbReference type="ARBA" id="ARBA00022840"/>
    </source>
</evidence>
<evidence type="ECO:0000259" key="8">
    <source>
        <dbReference type="PROSITE" id="PS51192"/>
    </source>
</evidence>
<dbReference type="InterPro" id="IPR011709">
    <property type="entry name" value="DEAD-box_helicase_OB_fold"/>
</dbReference>
<dbReference type="PANTHER" id="PTHR18934">
    <property type="entry name" value="ATP-DEPENDENT RNA HELICASE"/>
    <property type="match status" value="1"/>
</dbReference>
<evidence type="ECO:0000256" key="7">
    <source>
        <dbReference type="ARBA" id="ARBA00047984"/>
    </source>
</evidence>
<keyword evidence="5" id="KW-0347">Helicase</keyword>
<dbReference type="Gene3D" id="1.10.10.2130">
    <property type="entry name" value="DEAH helicase family, winged-helix domain"/>
    <property type="match status" value="1"/>
</dbReference>
<dbReference type="SMART" id="SM00487">
    <property type="entry name" value="DEXDc"/>
    <property type="match status" value="1"/>
</dbReference>
<comment type="caution">
    <text evidence="10">The sequence shown here is derived from an EMBL/GenBank/DDBJ whole genome shotgun (WGS) entry which is preliminary data.</text>
</comment>
<keyword evidence="11" id="KW-1185">Reference proteome</keyword>
<evidence type="ECO:0000256" key="5">
    <source>
        <dbReference type="ARBA" id="ARBA00022806"/>
    </source>
</evidence>
<dbReference type="InterPro" id="IPR014001">
    <property type="entry name" value="Helicase_ATP-bd"/>
</dbReference>
<protein>
    <recommendedName>
        <fullName evidence="2">RNA helicase</fullName>
        <ecNumber evidence="2">3.6.4.13</ecNumber>
    </recommendedName>
</protein>
<evidence type="ECO:0000256" key="1">
    <source>
        <dbReference type="ARBA" id="ARBA00008792"/>
    </source>
</evidence>
<keyword evidence="4" id="KW-0378">Hydrolase</keyword>
<dbReference type="Pfam" id="PF00270">
    <property type="entry name" value="DEAD"/>
    <property type="match status" value="1"/>
</dbReference>
<gene>
    <name evidence="10" type="ORF">GAYE_PCTG10G0495</name>
</gene>
<evidence type="ECO:0000313" key="11">
    <source>
        <dbReference type="Proteomes" id="UP001300502"/>
    </source>
</evidence>
<dbReference type="PANTHER" id="PTHR18934:SF136">
    <property type="entry name" value="ATP-DEPENDENT RNA HELICASE DHX35-RELATED"/>
    <property type="match status" value="1"/>
</dbReference>
<organism evidence="10 11">
    <name type="scientific">Galdieria yellowstonensis</name>
    <dbReference type="NCBI Taxonomy" id="3028027"/>
    <lineage>
        <taxon>Eukaryota</taxon>
        <taxon>Rhodophyta</taxon>
        <taxon>Bangiophyceae</taxon>
        <taxon>Galdieriales</taxon>
        <taxon>Galdieriaceae</taxon>
        <taxon>Galdieria</taxon>
    </lineage>
</organism>
<dbReference type="Pfam" id="PF07717">
    <property type="entry name" value="OB_NTP_bind"/>
    <property type="match status" value="1"/>
</dbReference>
<dbReference type="InterPro" id="IPR001650">
    <property type="entry name" value="Helicase_C-like"/>
</dbReference>
<dbReference type="Proteomes" id="UP001300502">
    <property type="component" value="Unassembled WGS sequence"/>
</dbReference>
<dbReference type="GO" id="GO:0003723">
    <property type="term" value="F:RNA binding"/>
    <property type="evidence" value="ECO:0007669"/>
    <property type="project" value="TreeGrafter"/>
</dbReference>
<evidence type="ECO:0000256" key="2">
    <source>
        <dbReference type="ARBA" id="ARBA00012552"/>
    </source>
</evidence>
<dbReference type="InterPro" id="IPR011545">
    <property type="entry name" value="DEAD/DEAH_box_helicase_dom"/>
</dbReference>
<keyword evidence="3" id="KW-0547">Nucleotide-binding</keyword>
<dbReference type="CDD" id="cd18791">
    <property type="entry name" value="SF2_C_RHA"/>
    <property type="match status" value="1"/>
</dbReference>
<dbReference type="PROSITE" id="PS51194">
    <property type="entry name" value="HELICASE_CTER"/>
    <property type="match status" value="1"/>
</dbReference>
<sequence length="723" mass="80992">MSKLFLKPGEVSSRNQYQEQSSSRLFDIGESSYDYESTIAASFLTRNTPLPIHNYKEALLYAVKEYRTVVVVGETGSGKTTQIPQFLFKAGWTDGGKGIVCTQPRRIATTTVAARVAEELESSKDALGALVGFAVRFDNCWDSEKTKILYATDGTLLRMMLSDPLLSKFQVVMLDEVHERTVSTDILCGLLKKIQRIRSDLRVIISSATVDAEKFRAFFEYSGDSSNNTATILSVEGRSFPVDIYYTTYPVQDYLQAAYEATLNIHRNEQDGDVLIFVPSSEQVDYLVERFQSNIFQISSMRKDRKRLFCVPLYSGLSYKEQLAAFQPAPVNERKVVVATNIAETSVTIQGIVFIVDTGFCRMRVYSPETGMDLLSIQPISRASADQRAGRAGRSRPGKCYRLYTEDSYYNILRESVVPEICRTNLTSAILQLKAIGIENIMNFPFVDAPPAKSVATALEVLYAIDAITEDGILSEFPGMVMADLPMEPFFARALIAAKDYECTREIITIIAMLQVEQVPGDSVFKYSSSREHKSFEAARKPFGVAEGDLLTLLNIYDAFEHSGHSLRWCGNHGIVPSYMKKARLLRRSIALSLCNVMYGLYGAAALSKADELLSQKNPDPSSIIKALLKGFFMNSAVVQPDGSYLTLVGKKSVTIHPSSILASRLPKYVIYCEMIHLKRTYIRNITVIEPQWLIQVAPHVFERRKSPMEVKWKQFISSESSK</sequence>
<dbReference type="AlphaFoldDB" id="A0AAV9I7V7"/>
<evidence type="ECO:0000256" key="4">
    <source>
        <dbReference type="ARBA" id="ARBA00022801"/>
    </source>
</evidence>
<comment type="catalytic activity">
    <reaction evidence="7">
        <text>ATP + H2O = ADP + phosphate + H(+)</text>
        <dbReference type="Rhea" id="RHEA:13065"/>
        <dbReference type="ChEBI" id="CHEBI:15377"/>
        <dbReference type="ChEBI" id="CHEBI:15378"/>
        <dbReference type="ChEBI" id="CHEBI:30616"/>
        <dbReference type="ChEBI" id="CHEBI:43474"/>
        <dbReference type="ChEBI" id="CHEBI:456216"/>
        <dbReference type="EC" id="3.6.4.13"/>
    </reaction>
</comment>
<dbReference type="SUPFAM" id="SSF52540">
    <property type="entry name" value="P-loop containing nucleoside triphosphate hydrolases"/>
    <property type="match status" value="1"/>
</dbReference>
<accession>A0AAV9I7V7</accession>
<reference evidence="10 11" key="1">
    <citation type="submission" date="2022-07" db="EMBL/GenBank/DDBJ databases">
        <title>Genome-wide signatures of adaptation to extreme environments.</title>
        <authorList>
            <person name="Cho C.H."/>
            <person name="Yoon H.S."/>
        </authorList>
    </citation>
    <scope>NUCLEOTIDE SEQUENCE [LARGE SCALE GENOMIC DNA]</scope>
    <source>
        <strain evidence="10 11">108.79 E11</strain>
    </source>
</reference>
<proteinExistence type="inferred from homology"/>
<dbReference type="InterPro" id="IPR007502">
    <property type="entry name" value="Helicase-assoc_dom"/>
</dbReference>
<name>A0AAV9I7V7_9RHOD</name>
<evidence type="ECO:0000313" key="10">
    <source>
        <dbReference type="EMBL" id="KAK4522605.1"/>
    </source>
</evidence>
<dbReference type="GO" id="GO:0003724">
    <property type="term" value="F:RNA helicase activity"/>
    <property type="evidence" value="ECO:0007669"/>
    <property type="project" value="UniProtKB-EC"/>
</dbReference>
<dbReference type="PROSITE" id="PS51192">
    <property type="entry name" value="HELICASE_ATP_BIND_1"/>
    <property type="match status" value="1"/>
</dbReference>
<dbReference type="Pfam" id="PF21010">
    <property type="entry name" value="HA2_C"/>
    <property type="match status" value="1"/>
</dbReference>
<dbReference type="SMART" id="SM00490">
    <property type="entry name" value="HELICc"/>
    <property type="match status" value="1"/>
</dbReference>
<dbReference type="FunFam" id="3.40.50.300:FF:000145">
    <property type="entry name" value="probable ATP-dependent RNA helicase DHX40"/>
    <property type="match status" value="1"/>
</dbReference>
<dbReference type="GO" id="GO:0016787">
    <property type="term" value="F:hydrolase activity"/>
    <property type="evidence" value="ECO:0007669"/>
    <property type="project" value="UniProtKB-KW"/>
</dbReference>
<dbReference type="InterPro" id="IPR027417">
    <property type="entry name" value="P-loop_NTPase"/>
</dbReference>
<dbReference type="SMART" id="SM00847">
    <property type="entry name" value="HA2"/>
    <property type="match status" value="1"/>
</dbReference>
<dbReference type="FunFam" id="3.40.50.300:FF:000578">
    <property type="entry name" value="probable ATP-dependent RNA helicase DHX35"/>
    <property type="match status" value="1"/>
</dbReference>
<evidence type="ECO:0000259" key="9">
    <source>
        <dbReference type="PROSITE" id="PS51194"/>
    </source>
</evidence>